<sequence>MKANIFCIPTSQASFGFLYTFRITEDFAYLKANQQTITSQPSCTEMPWYAVLDAEDESRHNDTCKDVIELQADRREAVRHAFECARNLEYKFIFKDRHGLGGLGGSGNPNEFLVELVKKNRSREPTVPDTADFVIGIVEDQFYTEDVCLKRWEKMEKVGIVTWLEELGEQGSKQQGAWSRLARELDENEWWGLFNGLKRLVELLAAN</sequence>
<organism evidence="1 2">
    <name type="scientific">Aspergillus pseudocaelatus</name>
    <dbReference type="NCBI Taxonomy" id="1825620"/>
    <lineage>
        <taxon>Eukaryota</taxon>
        <taxon>Fungi</taxon>
        <taxon>Dikarya</taxon>
        <taxon>Ascomycota</taxon>
        <taxon>Pezizomycotina</taxon>
        <taxon>Eurotiomycetes</taxon>
        <taxon>Eurotiomycetidae</taxon>
        <taxon>Eurotiales</taxon>
        <taxon>Aspergillaceae</taxon>
        <taxon>Aspergillus</taxon>
        <taxon>Aspergillus subgen. Circumdati</taxon>
    </lineage>
</organism>
<dbReference type="Proteomes" id="UP000325395">
    <property type="component" value="Unassembled WGS sequence"/>
</dbReference>
<keyword evidence="2" id="KW-1185">Reference proteome</keyword>
<accession>A0ABQ6WMU0</accession>
<protein>
    <submittedName>
        <fullName evidence="1">Uncharacterized protein</fullName>
    </submittedName>
</protein>
<gene>
    <name evidence="1" type="ORF">BDV36DRAFT_295212</name>
</gene>
<evidence type="ECO:0000313" key="2">
    <source>
        <dbReference type="Proteomes" id="UP000325395"/>
    </source>
</evidence>
<name>A0ABQ6WMU0_9EURO</name>
<reference evidence="1 2" key="1">
    <citation type="submission" date="2019-04" db="EMBL/GenBank/DDBJ databases">
        <authorList>
            <consortium name="DOE Joint Genome Institute"/>
            <person name="Mondo S."/>
            <person name="Kjaerbolling I."/>
            <person name="Vesth T."/>
            <person name="Frisvad J.C."/>
            <person name="Nybo J.L."/>
            <person name="Theobald S."/>
            <person name="Kildgaard S."/>
            <person name="Isbrandt T."/>
            <person name="Kuo A."/>
            <person name="Sato A."/>
            <person name="Lyhne E.K."/>
            <person name="Kogle M.E."/>
            <person name="Wiebenga A."/>
            <person name="Kun R.S."/>
            <person name="Lubbers R.J."/>
            <person name="Makela M.R."/>
            <person name="Barry K."/>
            <person name="Chovatia M."/>
            <person name="Clum A."/>
            <person name="Daum C."/>
            <person name="Haridas S."/>
            <person name="He G."/>
            <person name="LaButti K."/>
            <person name="Lipzen A."/>
            <person name="Riley R."/>
            <person name="Salamov A."/>
            <person name="Simmons B.A."/>
            <person name="Magnuson J.K."/>
            <person name="Henrissat B."/>
            <person name="Mortensen U.H."/>
            <person name="Larsen T.O."/>
            <person name="Devries R.P."/>
            <person name="Grigoriev I.V."/>
            <person name="Machida M."/>
            <person name="Baker S.E."/>
            <person name="Andersen M.R."/>
            <person name="Cantor M.N."/>
            <person name="Hua S.X."/>
        </authorList>
    </citation>
    <scope>NUCLEOTIDE SEQUENCE [LARGE SCALE GENOMIC DNA]</scope>
    <source>
        <strain evidence="1 2">CBS 117616</strain>
    </source>
</reference>
<dbReference type="EMBL" id="ML735727">
    <property type="protein sequence ID" value="KAE8418370.1"/>
    <property type="molecule type" value="Genomic_DNA"/>
</dbReference>
<proteinExistence type="predicted"/>
<evidence type="ECO:0000313" key="1">
    <source>
        <dbReference type="EMBL" id="KAE8418370.1"/>
    </source>
</evidence>